<proteinExistence type="predicted"/>
<dbReference type="AlphaFoldDB" id="A0AB36JP52"/>
<comment type="caution">
    <text evidence="2">The sequence shown here is derived from an EMBL/GenBank/DDBJ whole genome shotgun (WGS) entry which is preliminary data.</text>
</comment>
<protein>
    <recommendedName>
        <fullName evidence="6">Transposase</fullName>
    </recommendedName>
</protein>
<evidence type="ECO:0000313" key="2">
    <source>
        <dbReference type="EMBL" id="ONK26332.1"/>
    </source>
</evidence>
<sequence>MRPKRYPYSNQKEPAKPAPSDNPLKIFDKFLASVLLVAKPNNPDHVRLVNDLMQTYSKLYP</sequence>
<name>A0AB36JP52_9STRE</name>
<keyword evidence="5" id="KW-1185">Reference proteome</keyword>
<evidence type="ECO:0000313" key="5">
    <source>
        <dbReference type="Proteomes" id="UP000188946"/>
    </source>
</evidence>
<reference evidence="4 5" key="1">
    <citation type="submission" date="2016-12" db="EMBL/GenBank/DDBJ databases">
        <authorList>
            <person name="Gulvik C.A."/>
        </authorList>
    </citation>
    <scope>NUCLEOTIDE SEQUENCE [LARGE SCALE GENOMIC DNA]</scope>
    <source>
        <strain evidence="3 5">12-5202</strain>
        <strain evidence="2 4">12-5291</strain>
    </source>
</reference>
<evidence type="ECO:0000256" key="1">
    <source>
        <dbReference type="SAM" id="MobiDB-lite"/>
    </source>
</evidence>
<dbReference type="EMBL" id="MSPT01000016">
    <property type="protein sequence ID" value="ONK26332.1"/>
    <property type="molecule type" value="Genomic_DNA"/>
</dbReference>
<dbReference type="Proteomes" id="UP000188600">
    <property type="component" value="Unassembled WGS sequence"/>
</dbReference>
<organism evidence="2 4">
    <name type="scientific">Streptococcus azizii</name>
    <dbReference type="NCBI Taxonomy" id="1579424"/>
    <lineage>
        <taxon>Bacteria</taxon>
        <taxon>Bacillati</taxon>
        <taxon>Bacillota</taxon>
        <taxon>Bacilli</taxon>
        <taxon>Lactobacillales</taxon>
        <taxon>Streptococcaceae</taxon>
        <taxon>Streptococcus</taxon>
    </lineage>
</organism>
<gene>
    <name evidence="3" type="ORF">BVE84_05680</name>
    <name evidence="2" type="ORF">BVE86_07620</name>
</gene>
<evidence type="ECO:0000313" key="4">
    <source>
        <dbReference type="Proteomes" id="UP000188600"/>
    </source>
</evidence>
<accession>A0AB36JP52</accession>
<feature type="region of interest" description="Disordered" evidence="1">
    <location>
        <begin position="1"/>
        <end position="21"/>
    </location>
</feature>
<evidence type="ECO:0000313" key="3">
    <source>
        <dbReference type="EMBL" id="ONK29079.1"/>
    </source>
</evidence>
<evidence type="ECO:0008006" key="6">
    <source>
        <dbReference type="Google" id="ProtNLM"/>
    </source>
</evidence>
<dbReference type="RefSeq" id="WP_076996098.1">
    <property type="nucleotide sequence ID" value="NZ_MSPR01000009.1"/>
</dbReference>
<dbReference type="Proteomes" id="UP000188946">
    <property type="component" value="Unassembled WGS sequence"/>
</dbReference>
<dbReference type="EMBL" id="MSPR01000009">
    <property type="protein sequence ID" value="ONK29079.1"/>
    <property type="molecule type" value="Genomic_DNA"/>
</dbReference>